<dbReference type="AlphaFoldDB" id="A0A8S0X1P3"/>
<feature type="region of interest" description="Disordered" evidence="1">
    <location>
        <begin position="157"/>
        <end position="187"/>
    </location>
</feature>
<accession>A0A8S0X1P3</accession>
<name>A0A8S0X1P3_CYCAE</name>
<feature type="chain" id="PRO_5035784944" evidence="2">
    <location>
        <begin position="23"/>
        <end position="187"/>
    </location>
</feature>
<dbReference type="OrthoDB" id="3241054at2759"/>
<dbReference type="Proteomes" id="UP000467700">
    <property type="component" value="Unassembled WGS sequence"/>
</dbReference>
<evidence type="ECO:0000256" key="2">
    <source>
        <dbReference type="SAM" id="SignalP"/>
    </source>
</evidence>
<protein>
    <submittedName>
        <fullName evidence="3">Uncharacterized protein</fullName>
    </submittedName>
</protein>
<evidence type="ECO:0000256" key="1">
    <source>
        <dbReference type="SAM" id="MobiDB-lite"/>
    </source>
</evidence>
<dbReference type="EMBL" id="CACVBS010000044">
    <property type="protein sequence ID" value="CAA7264422.1"/>
    <property type="molecule type" value="Genomic_DNA"/>
</dbReference>
<reference evidence="3 4" key="1">
    <citation type="submission" date="2020-01" db="EMBL/GenBank/DDBJ databases">
        <authorList>
            <person name="Gupta K D."/>
        </authorList>
    </citation>
    <scope>NUCLEOTIDE SEQUENCE [LARGE SCALE GENOMIC DNA]</scope>
</reference>
<organism evidence="3 4">
    <name type="scientific">Cyclocybe aegerita</name>
    <name type="common">Black poplar mushroom</name>
    <name type="synonym">Agrocybe aegerita</name>
    <dbReference type="NCBI Taxonomy" id="1973307"/>
    <lineage>
        <taxon>Eukaryota</taxon>
        <taxon>Fungi</taxon>
        <taxon>Dikarya</taxon>
        <taxon>Basidiomycota</taxon>
        <taxon>Agaricomycotina</taxon>
        <taxon>Agaricomycetes</taxon>
        <taxon>Agaricomycetidae</taxon>
        <taxon>Agaricales</taxon>
        <taxon>Agaricineae</taxon>
        <taxon>Bolbitiaceae</taxon>
        <taxon>Cyclocybe</taxon>
    </lineage>
</organism>
<comment type="caution">
    <text evidence="3">The sequence shown here is derived from an EMBL/GenBank/DDBJ whole genome shotgun (WGS) entry which is preliminary data.</text>
</comment>
<sequence length="187" mass="17999">MFSKLFTSGALVLALCLQRVSAHAAVAPALGVNGTPVRNNFRRPNNANPCGAGINIANAIDSSTAVAANAAGSFTATAINFNGGGDGSRQVTARVDATGTGQNFVAATVTTNGNRAPNNVGSEQIVASLPAGTQCTGGQAGNRCLVGAGTAAGGAADGAAAGGAAGTANTGNTGTANNGQNRNGRTR</sequence>
<gene>
    <name evidence="3" type="ORF">AAE3_LOCUS6505</name>
</gene>
<keyword evidence="4" id="KW-1185">Reference proteome</keyword>
<keyword evidence="2" id="KW-0732">Signal</keyword>
<feature type="compositionally biased region" description="Low complexity" evidence="1">
    <location>
        <begin position="166"/>
        <end position="187"/>
    </location>
</feature>
<evidence type="ECO:0000313" key="3">
    <source>
        <dbReference type="EMBL" id="CAA7264422.1"/>
    </source>
</evidence>
<evidence type="ECO:0000313" key="4">
    <source>
        <dbReference type="Proteomes" id="UP000467700"/>
    </source>
</evidence>
<proteinExistence type="predicted"/>
<feature type="signal peptide" evidence="2">
    <location>
        <begin position="1"/>
        <end position="22"/>
    </location>
</feature>